<name>A0ABD2AAB3_VESSQ</name>
<gene>
    <name evidence="2" type="ORF">V1478_012962</name>
</gene>
<comment type="caution">
    <text evidence="2">The sequence shown here is derived from an EMBL/GenBank/DDBJ whole genome shotgun (WGS) entry which is preliminary data.</text>
</comment>
<protein>
    <submittedName>
        <fullName evidence="2">Uncharacterized protein</fullName>
    </submittedName>
</protein>
<dbReference type="Proteomes" id="UP001607302">
    <property type="component" value="Unassembled WGS sequence"/>
</dbReference>
<sequence>MYPSYECVLYRCQSSSFITQYFVMLLAIFLTWLLKDTKSPPKNPPVKSFFLLIKPVKPNNPAVPPDNAAIDILQYSTTAALFITAASLQDISFIENITSTLSSTSKNTDLLH</sequence>
<keyword evidence="1" id="KW-0472">Membrane</keyword>
<evidence type="ECO:0000256" key="1">
    <source>
        <dbReference type="SAM" id="Phobius"/>
    </source>
</evidence>
<evidence type="ECO:0000313" key="3">
    <source>
        <dbReference type="Proteomes" id="UP001607302"/>
    </source>
</evidence>
<keyword evidence="3" id="KW-1185">Reference proteome</keyword>
<dbReference type="EMBL" id="JAUDFV010000153">
    <property type="protein sequence ID" value="KAL2717262.1"/>
    <property type="molecule type" value="Genomic_DNA"/>
</dbReference>
<feature type="transmembrane region" description="Helical" evidence="1">
    <location>
        <begin position="18"/>
        <end position="34"/>
    </location>
</feature>
<accession>A0ABD2AAB3</accession>
<keyword evidence="1" id="KW-1133">Transmembrane helix</keyword>
<evidence type="ECO:0000313" key="2">
    <source>
        <dbReference type="EMBL" id="KAL2717262.1"/>
    </source>
</evidence>
<reference evidence="2 3" key="1">
    <citation type="journal article" date="2024" name="Ann. Entomol. Soc. Am.">
        <title>Genomic analyses of the southern and eastern yellowjacket wasps (Hymenoptera: Vespidae) reveal evolutionary signatures of social life.</title>
        <authorList>
            <person name="Catto M.A."/>
            <person name="Caine P.B."/>
            <person name="Orr S.E."/>
            <person name="Hunt B.G."/>
            <person name="Goodisman M.A.D."/>
        </authorList>
    </citation>
    <scope>NUCLEOTIDE SEQUENCE [LARGE SCALE GENOMIC DNA]</scope>
    <source>
        <strain evidence="2">233</strain>
        <tissue evidence="2">Head and thorax</tissue>
    </source>
</reference>
<organism evidence="2 3">
    <name type="scientific">Vespula squamosa</name>
    <name type="common">Southern yellow jacket</name>
    <name type="synonym">Wasp</name>
    <dbReference type="NCBI Taxonomy" id="30214"/>
    <lineage>
        <taxon>Eukaryota</taxon>
        <taxon>Metazoa</taxon>
        <taxon>Ecdysozoa</taxon>
        <taxon>Arthropoda</taxon>
        <taxon>Hexapoda</taxon>
        <taxon>Insecta</taxon>
        <taxon>Pterygota</taxon>
        <taxon>Neoptera</taxon>
        <taxon>Endopterygota</taxon>
        <taxon>Hymenoptera</taxon>
        <taxon>Apocrita</taxon>
        <taxon>Aculeata</taxon>
        <taxon>Vespoidea</taxon>
        <taxon>Vespidae</taxon>
        <taxon>Vespinae</taxon>
        <taxon>Vespula</taxon>
    </lineage>
</organism>
<keyword evidence="1" id="KW-0812">Transmembrane</keyword>
<proteinExistence type="predicted"/>
<dbReference type="AlphaFoldDB" id="A0ABD2AAB3"/>